<proteinExistence type="predicted"/>
<reference evidence="1 2" key="1">
    <citation type="journal article" date="2013" name="Genome Announc.">
        <title>Draft Genome Sequence of Rhodococcus rhodnii Strain LMG5362, a Symbiont of Rhodnius prolixus (Hemiptera, Reduviidae, Triatominae), the Principle Vector of Trypanosoma cruzi.</title>
        <authorList>
            <person name="Pachebat J.A."/>
            <person name="van Keulen G."/>
            <person name="Whitten M.M."/>
            <person name="Girdwood S."/>
            <person name="Del Sol R."/>
            <person name="Dyson P.J."/>
            <person name="Facey P.D."/>
        </authorList>
    </citation>
    <scope>NUCLEOTIDE SEQUENCE [LARGE SCALE GENOMIC DNA]</scope>
    <source>
        <strain evidence="1 2">LMG 5362</strain>
    </source>
</reference>
<accession>R7WLV5</accession>
<evidence type="ECO:0000313" key="2">
    <source>
        <dbReference type="Proteomes" id="UP000013525"/>
    </source>
</evidence>
<keyword evidence="2" id="KW-1185">Reference proteome</keyword>
<dbReference type="RefSeq" id="WP_010838432.1">
    <property type="nucleotide sequence ID" value="NZ_APMY01000071.1"/>
</dbReference>
<sequence>MTLALSVPSGFIPLPVTGDSEQRHADASLIASLAGFTSGHVSEAILGLSEKLHESGVFFAGQLVIPELEPEHYACFTIARTSLGHRRLDVEDSEESASEMAQAIGSSLMKSNPAAVVQYRDLPCGPTVLVLRSGRIAAPDAASGVRKEVAAPDPITTDTLQALIPSLVCQEILVASVGSSSREHWPTFLKYALQMISSIRWDPQSTESESPESAGSR</sequence>
<dbReference type="AlphaFoldDB" id="R7WLV5"/>
<organism evidence="1 2">
    <name type="scientific">Rhodococcus rhodnii LMG 5362</name>
    <dbReference type="NCBI Taxonomy" id="1273125"/>
    <lineage>
        <taxon>Bacteria</taxon>
        <taxon>Bacillati</taxon>
        <taxon>Actinomycetota</taxon>
        <taxon>Actinomycetes</taxon>
        <taxon>Mycobacteriales</taxon>
        <taxon>Nocardiaceae</taxon>
        <taxon>Rhodococcus</taxon>
    </lineage>
</organism>
<protein>
    <submittedName>
        <fullName evidence="1">Uncharacterized protein</fullName>
    </submittedName>
</protein>
<gene>
    <name evidence="1" type="ORF">Rrhod_2378</name>
</gene>
<dbReference type="Proteomes" id="UP000013525">
    <property type="component" value="Unassembled WGS sequence"/>
</dbReference>
<name>R7WLV5_9NOCA</name>
<dbReference type="EMBL" id="APMY01000071">
    <property type="protein sequence ID" value="EOM76278.1"/>
    <property type="molecule type" value="Genomic_DNA"/>
</dbReference>
<dbReference type="OrthoDB" id="4454602at2"/>
<evidence type="ECO:0000313" key="1">
    <source>
        <dbReference type="EMBL" id="EOM76278.1"/>
    </source>
</evidence>
<comment type="caution">
    <text evidence="1">The sequence shown here is derived from an EMBL/GenBank/DDBJ whole genome shotgun (WGS) entry which is preliminary data.</text>
</comment>